<accession>A0AAJ6UZH1</accession>
<dbReference type="KEGG" id="peu:105135557"/>
<sequence length="267" mass="30135">MSRAKHPNLRALRKLAESRILKKITQFLLSVSVFSLLLSNYSSGPSFLHSLYFYLSTVPVQLFTHNLDKNCIFLLCNGLLVFVAKYSDLASSSSKSSTIDDHHSFKKYDDATSESRMPVLPGDGSGLAENVDVFLQENIAVTKEDGFVNDNDHGRTEDREIEELIVEDQEEKDDNKGDGGIGFLITGKGDRGSELSLQGHEELVSLNDEEFHATTQEEYQAEYYVDDGEENGVLSTQELNEKFEEFIRKTKEEIRTEAQQQYLVMAN</sequence>
<name>A0AAJ6UZH1_POPEU</name>
<dbReference type="AlphaFoldDB" id="A0AAJ6UZH1"/>
<organism evidence="1 2">
    <name type="scientific">Populus euphratica</name>
    <name type="common">Euphrates poplar</name>
    <dbReference type="NCBI Taxonomy" id="75702"/>
    <lineage>
        <taxon>Eukaryota</taxon>
        <taxon>Viridiplantae</taxon>
        <taxon>Streptophyta</taxon>
        <taxon>Embryophyta</taxon>
        <taxon>Tracheophyta</taxon>
        <taxon>Spermatophyta</taxon>
        <taxon>Magnoliopsida</taxon>
        <taxon>eudicotyledons</taxon>
        <taxon>Gunneridae</taxon>
        <taxon>Pentapetalae</taxon>
        <taxon>rosids</taxon>
        <taxon>fabids</taxon>
        <taxon>Malpighiales</taxon>
        <taxon>Salicaceae</taxon>
        <taxon>Saliceae</taxon>
        <taxon>Populus</taxon>
    </lineage>
</organism>
<reference evidence="2" key="1">
    <citation type="submission" date="2025-08" db="UniProtKB">
        <authorList>
            <consortium name="RefSeq"/>
        </authorList>
    </citation>
    <scope>IDENTIFICATION</scope>
</reference>
<proteinExistence type="predicted"/>
<dbReference type="PANTHER" id="PTHR34947:SF2">
    <property type="entry name" value="TRANSMEMBRANE PROTEIN"/>
    <property type="match status" value="1"/>
</dbReference>
<evidence type="ECO:0000313" key="1">
    <source>
        <dbReference type="Proteomes" id="UP000694918"/>
    </source>
</evidence>
<protein>
    <submittedName>
        <fullName evidence="2">Uncharacterized protein LOC105135557</fullName>
    </submittedName>
</protein>
<dbReference type="Proteomes" id="UP000694918">
    <property type="component" value="Unplaced"/>
</dbReference>
<keyword evidence="1" id="KW-1185">Reference proteome</keyword>
<evidence type="ECO:0000313" key="2">
    <source>
        <dbReference type="RefSeq" id="XP_011038775.1"/>
    </source>
</evidence>
<dbReference type="GeneID" id="105135557"/>
<gene>
    <name evidence="2" type="primary">LOC105135557</name>
</gene>
<dbReference type="PANTHER" id="PTHR34947">
    <property type="entry name" value="TRANSMEMBRANE PROTEIN"/>
    <property type="match status" value="1"/>
</dbReference>
<dbReference type="RefSeq" id="XP_011038775.1">
    <property type="nucleotide sequence ID" value="XM_011040473.1"/>
</dbReference>